<comment type="function">
    <text evidence="1 13">Transfers the gamma-phosphate of ATP to the 4'-position of a tetraacyldisaccharide 1-phosphate intermediate (termed DS-1-P) to form tetraacyldisaccharide 1,4'-bis-phosphate (lipid IVA).</text>
</comment>
<evidence type="ECO:0000313" key="14">
    <source>
        <dbReference type="EMBL" id="TWU46253.1"/>
    </source>
</evidence>
<evidence type="ECO:0000256" key="11">
    <source>
        <dbReference type="ARBA" id="ARBA00023098"/>
    </source>
</evidence>
<accession>A0A5C6E9B8</accession>
<keyword evidence="6 13" id="KW-0441">Lipid A biosynthesis</keyword>
<dbReference type="NCBIfam" id="TIGR00682">
    <property type="entry name" value="lpxK"/>
    <property type="match status" value="1"/>
</dbReference>
<evidence type="ECO:0000256" key="4">
    <source>
        <dbReference type="ARBA" id="ARBA00016436"/>
    </source>
</evidence>
<dbReference type="HAMAP" id="MF_00409">
    <property type="entry name" value="LpxK"/>
    <property type="match status" value="1"/>
</dbReference>
<evidence type="ECO:0000256" key="2">
    <source>
        <dbReference type="ARBA" id="ARBA00004870"/>
    </source>
</evidence>
<evidence type="ECO:0000256" key="8">
    <source>
        <dbReference type="ARBA" id="ARBA00022741"/>
    </source>
</evidence>
<keyword evidence="8 13" id="KW-0547">Nucleotide-binding</keyword>
<proteinExistence type="inferred from homology"/>
<evidence type="ECO:0000256" key="12">
    <source>
        <dbReference type="ARBA" id="ARBA00029757"/>
    </source>
</evidence>
<dbReference type="PANTHER" id="PTHR42724">
    <property type="entry name" value="TETRAACYLDISACCHARIDE 4'-KINASE"/>
    <property type="match status" value="1"/>
</dbReference>
<evidence type="ECO:0000256" key="3">
    <source>
        <dbReference type="ARBA" id="ARBA00012071"/>
    </source>
</evidence>
<dbReference type="GO" id="GO:0009244">
    <property type="term" value="P:lipopolysaccharide core region biosynthetic process"/>
    <property type="evidence" value="ECO:0007669"/>
    <property type="project" value="TreeGrafter"/>
</dbReference>
<dbReference type="EMBL" id="SJPW01000008">
    <property type="protein sequence ID" value="TWU46253.1"/>
    <property type="molecule type" value="Genomic_DNA"/>
</dbReference>
<comment type="pathway">
    <text evidence="2 13">Glycolipid biosynthesis; lipid IV(A) biosynthesis; lipid IV(A) from (3R)-3-hydroxytetradecanoyl-[acyl-carrier-protein] and UDP-N-acetyl-alpha-D-glucosamine: step 6/6.</text>
</comment>
<dbReference type="GO" id="GO:0009029">
    <property type="term" value="F:lipid-A 4'-kinase activity"/>
    <property type="evidence" value="ECO:0007669"/>
    <property type="project" value="UniProtKB-UniRule"/>
</dbReference>
<evidence type="ECO:0000256" key="9">
    <source>
        <dbReference type="ARBA" id="ARBA00022777"/>
    </source>
</evidence>
<protein>
    <recommendedName>
        <fullName evidence="4 13">Tetraacyldisaccharide 4'-kinase</fullName>
        <ecNumber evidence="3 13">2.7.1.130</ecNumber>
    </recommendedName>
    <alternativeName>
        <fullName evidence="12 13">Lipid A 4'-kinase</fullName>
    </alternativeName>
</protein>
<dbReference type="Pfam" id="PF02606">
    <property type="entry name" value="LpxK"/>
    <property type="match status" value="1"/>
</dbReference>
<keyword evidence="7 13" id="KW-0808">Transferase</keyword>
<keyword evidence="9 13" id="KW-0418">Kinase</keyword>
<evidence type="ECO:0000256" key="10">
    <source>
        <dbReference type="ARBA" id="ARBA00022840"/>
    </source>
</evidence>
<dbReference type="EC" id="2.7.1.130" evidence="3 13"/>
<keyword evidence="10 13" id="KW-0067">ATP-binding</keyword>
<organism evidence="14 15">
    <name type="scientific">Rubripirellula tenax</name>
    <dbReference type="NCBI Taxonomy" id="2528015"/>
    <lineage>
        <taxon>Bacteria</taxon>
        <taxon>Pseudomonadati</taxon>
        <taxon>Planctomycetota</taxon>
        <taxon>Planctomycetia</taxon>
        <taxon>Pirellulales</taxon>
        <taxon>Pirellulaceae</taxon>
        <taxon>Rubripirellula</taxon>
    </lineage>
</organism>
<dbReference type="GO" id="GO:0005886">
    <property type="term" value="C:plasma membrane"/>
    <property type="evidence" value="ECO:0007669"/>
    <property type="project" value="TreeGrafter"/>
</dbReference>
<keyword evidence="5 13" id="KW-0444">Lipid biosynthesis</keyword>
<dbReference type="GO" id="GO:0009245">
    <property type="term" value="P:lipid A biosynthetic process"/>
    <property type="evidence" value="ECO:0007669"/>
    <property type="project" value="UniProtKB-UniRule"/>
</dbReference>
<evidence type="ECO:0000256" key="7">
    <source>
        <dbReference type="ARBA" id="ARBA00022679"/>
    </source>
</evidence>
<keyword evidence="11 13" id="KW-0443">Lipid metabolism</keyword>
<dbReference type="InterPro" id="IPR027417">
    <property type="entry name" value="P-loop_NTPase"/>
</dbReference>
<feature type="binding site" evidence="13">
    <location>
        <begin position="46"/>
        <end position="53"/>
    </location>
    <ligand>
        <name>ATP</name>
        <dbReference type="ChEBI" id="CHEBI:30616"/>
    </ligand>
</feature>
<dbReference type="SUPFAM" id="SSF52540">
    <property type="entry name" value="P-loop containing nucleoside triphosphate hydrolases"/>
    <property type="match status" value="1"/>
</dbReference>
<sequence length="337" mass="37125">MLARGVLRVGSFPYAIAVKRRNRQYDSGKLETHAAGVPVISVGNLTTGGTGKTPIVCYLAKWFRSRGRRVMIISRGYGRGDNDVNDEALELHDRLPDVPHVQNPDRVEAARIVVEELEAEVILMDDGFQHRRLHRDLDIVVIDATCPFGYGHLLPRGLLREPITGLTRADLVILTRCDAADAAKLAEIENLIKSVKPNLAVLRSRHVPSGLREFPDLTSPIRSLEGQSVALVAAIGNPDAFEQTVLSCQATVIASKHFPDHDTYSSEVVAEIRQWVRDLGDSIDRVVCTHKDLVKLRTDRIGGKPLVAITIDLEIDGDVSPWLDPIVSSIKDGDSDF</sequence>
<name>A0A5C6E9B8_9BACT</name>
<dbReference type="InterPro" id="IPR003758">
    <property type="entry name" value="LpxK"/>
</dbReference>
<evidence type="ECO:0000313" key="15">
    <source>
        <dbReference type="Proteomes" id="UP000318288"/>
    </source>
</evidence>
<evidence type="ECO:0000256" key="5">
    <source>
        <dbReference type="ARBA" id="ARBA00022516"/>
    </source>
</evidence>
<evidence type="ECO:0000256" key="13">
    <source>
        <dbReference type="HAMAP-Rule" id="MF_00409"/>
    </source>
</evidence>
<reference evidence="14 15" key="1">
    <citation type="submission" date="2019-02" db="EMBL/GenBank/DDBJ databases">
        <title>Deep-cultivation of Planctomycetes and their phenomic and genomic characterization uncovers novel biology.</title>
        <authorList>
            <person name="Wiegand S."/>
            <person name="Jogler M."/>
            <person name="Boedeker C."/>
            <person name="Pinto D."/>
            <person name="Vollmers J."/>
            <person name="Rivas-Marin E."/>
            <person name="Kohn T."/>
            <person name="Peeters S.H."/>
            <person name="Heuer A."/>
            <person name="Rast P."/>
            <person name="Oberbeckmann S."/>
            <person name="Bunk B."/>
            <person name="Jeske O."/>
            <person name="Meyerdierks A."/>
            <person name="Storesund J.E."/>
            <person name="Kallscheuer N."/>
            <person name="Luecker S."/>
            <person name="Lage O.M."/>
            <person name="Pohl T."/>
            <person name="Merkel B.J."/>
            <person name="Hornburger P."/>
            <person name="Mueller R.-W."/>
            <person name="Bruemmer F."/>
            <person name="Labrenz M."/>
            <person name="Spormann A.M."/>
            <person name="Op Den Camp H."/>
            <person name="Overmann J."/>
            <person name="Amann R."/>
            <person name="Jetten M.S.M."/>
            <person name="Mascher T."/>
            <person name="Medema M.H."/>
            <person name="Devos D.P."/>
            <person name="Kaster A.-K."/>
            <person name="Ovreas L."/>
            <person name="Rohde M."/>
            <person name="Galperin M.Y."/>
            <person name="Jogler C."/>
        </authorList>
    </citation>
    <scope>NUCLEOTIDE SEQUENCE [LARGE SCALE GENOMIC DNA]</scope>
    <source>
        <strain evidence="14 15">Poly51</strain>
    </source>
</reference>
<gene>
    <name evidence="13 14" type="primary">lpxK</name>
    <name evidence="14" type="ORF">Poly51_56490</name>
</gene>
<dbReference type="Proteomes" id="UP000318288">
    <property type="component" value="Unassembled WGS sequence"/>
</dbReference>
<dbReference type="PANTHER" id="PTHR42724:SF1">
    <property type="entry name" value="TETRAACYLDISACCHARIDE 4'-KINASE, MITOCHONDRIAL-RELATED"/>
    <property type="match status" value="1"/>
</dbReference>
<evidence type="ECO:0000256" key="1">
    <source>
        <dbReference type="ARBA" id="ARBA00002274"/>
    </source>
</evidence>
<dbReference type="GO" id="GO:0005524">
    <property type="term" value="F:ATP binding"/>
    <property type="evidence" value="ECO:0007669"/>
    <property type="project" value="UniProtKB-UniRule"/>
</dbReference>
<comment type="caution">
    <text evidence="14">The sequence shown here is derived from an EMBL/GenBank/DDBJ whole genome shotgun (WGS) entry which is preliminary data.</text>
</comment>
<dbReference type="UniPathway" id="UPA00359">
    <property type="reaction ID" value="UER00482"/>
</dbReference>
<keyword evidence="15" id="KW-1185">Reference proteome</keyword>
<comment type="similarity">
    <text evidence="13">Belongs to the LpxK family.</text>
</comment>
<comment type="catalytic activity">
    <reaction evidence="13">
        <text>a lipid A disaccharide + ATP = a lipid IVA + ADP + H(+)</text>
        <dbReference type="Rhea" id="RHEA:67840"/>
        <dbReference type="ChEBI" id="CHEBI:15378"/>
        <dbReference type="ChEBI" id="CHEBI:30616"/>
        <dbReference type="ChEBI" id="CHEBI:176343"/>
        <dbReference type="ChEBI" id="CHEBI:176425"/>
        <dbReference type="ChEBI" id="CHEBI:456216"/>
        <dbReference type="EC" id="2.7.1.130"/>
    </reaction>
</comment>
<dbReference type="Gene3D" id="3.40.50.300">
    <property type="entry name" value="P-loop containing nucleotide triphosphate hydrolases"/>
    <property type="match status" value="1"/>
</dbReference>
<dbReference type="AlphaFoldDB" id="A0A5C6E9B8"/>
<evidence type="ECO:0000256" key="6">
    <source>
        <dbReference type="ARBA" id="ARBA00022556"/>
    </source>
</evidence>